<dbReference type="EMBL" id="QGHD01000003">
    <property type="protein sequence ID" value="PWL03746.1"/>
    <property type="molecule type" value="Genomic_DNA"/>
</dbReference>
<dbReference type="Proteomes" id="UP000245523">
    <property type="component" value="Unassembled WGS sequence"/>
</dbReference>
<accession>A0ABX5LMW7</accession>
<keyword evidence="1" id="KW-1133">Transmembrane helix</keyword>
<keyword evidence="1" id="KW-0812">Transmembrane</keyword>
<feature type="transmembrane region" description="Helical" evidence="1">
    <location>
        <begin position="93"/>
        <end position="110"/>
    </location>
</feature>
<feature type="transmembrane region" description="Helical" evidence="1">
    <location>
        <begin position="35"/>
        <end position="54"/>
    </location>
</feature>
<reference evidence="2 3" key="1">
    <citation type="submission" date="2018-05" db="EMBL/GenBank/DDBJ databases">
        <title>Animal gut microbial communities from fecal samples from Wisconsin, USA.</title>
        <authorList>
            <person name="Neumann A."/>
        </authorList>
    </citation>
    <scope>NUCLEOTIDE SEQUENCE [LARGE SCALE GENOMIC DNA]</scope>
    <source>
        <strain evidence="2 3">UWS4</strain>
    </source>
</reference>
<proteinExistence type="predicted"/>
<comment type="caution">
    <text evidence="2">The sequence shown here is derived from an EMBL/GenBank/DDBJ whole genome shotgun (WGS) entry which is preliminary data.</text>
</comment>
<dbReference type="RefSeq" id="WP_106198174.1">
    <property type="nucleotide sequence ID" value="NZ_JAXEIU010000023.1"/>
</dbReference>
<sequence length="111" mass="12639">MILLQFLAIAATVILAIEIFATWKTSPVEIRKALVLPTFLQIFALTIAWMRSGILPAIIPHEIITILIYFFSVYLTFTAIIAICAVEKKHRKLFAILWTFAAICFWLISLL</sequence>
<feature type="transmembrane region" description="Helical" evidence="1">
    <location>
        <begin position="66"/>
        <end position="86"/>
    </location>
</feature>
<evidence type="ECO:0000313" key="3">
    <source>
        <dbReference type="Proteomes" id="UP000245523"/>
    </source>
</evidence>
<protein>
    <submittedName>
        <fullName evidence="2">Uncharacterized protein</fullName>
    </submittedName>
</protein>
<feature type="transmembrane region" description="Helical" evidence="1">
    <location>
        <begin position="6"/>
        <end position="23"/>
    </location>
</feature>
<organism evidence="2 3">
    <name type="scientific">Hallerella porci</name>
    <dbReference type="NCBI Taxonomy" id="1945871"/>
    <lineage>
        <taxon>Bacteria</taxon>
        <taxon>Pseudomonadati</taxon>
        <taxon>Fibrobacterota</taxon>
        <taxon>Fibrobacteria</taxon>
        <taxon>Fibrobacterales</taxon>
        <taxon>Fibrobacteraceae</taxon>
        <taxon>Hallerella</taxon>
    </lineage>
</organism>
<gene>
    <name evidence="2" type="ORF">B0H50_10338</name>
</gene>
<evidence type="ECO:0000256" key="1">
    <source>
        <dbReference type="SAM" id="Phobius"/>
    </source>
</evidence>
<evidence type="ECO:0000313" key="2">
    <source>
        <dbReference type="EMBL" id="PWL03746.1"/>
    </source>
</evidence>
<keyword evidence="1" id="KW-0472">Membrane</keyword>
<name>A0ABX5LMW7_9BACT</name>
<keyword evidence="3" id="KW-1185">Reference proteome</keyword>